<evidence type="ECO:0000256" key="3">
    <source>
        <dbReference type="ARBA" id="ARBA00022833"/>
    </source>
</evidence>
<sequence>MAADDEWSAGALEEQPAPETGLDALICPICLSALGASDEGGSRTTAAADFSCFTPMEMVPGAPADTAVGAAAAPASVDKMAQAGAEISVIKDCGHAFDKACLMQWVARGGDSCPVCRAPIPGVERPRRTKTNPELFSAGVGMPALTREEWLLRDEESITPVDFFGRRMEYTEYSRIVPPGRRPQRFKSFGAHVLRILRMSADD</sequence>
<keyword evidence="3" id="KW-0862">Zinc</keyword>
<comment type="caution">
    <text evidence="6">The sequence shown here is derived from an EMBL/GenBank/DDBJ whole genome shotgun (WGS) entry which is preliminary data.</text>
</comment>
<protein>
    <recommendedName>
        <fullName evidence="5">RING-type domain-containing protein</fullName>
    </recommendedName>
</protein>
<keyword evidence="7" id="KW-1185">Reference proteome</keyword>
<feature type="domain" description="RING-type" evidence="5">
    <location>
        <begin position="27"/>
        <end position="117"/>
    </location>
</feature>
<evidence type="ECO:0000313" key="6">
    <source>
        <dbReference type="EMBL" id="KAA8496198.1"/>
    </source>
</evidence>
<dbReference type="SUPFAM" id="SSF57850">
    <property type="entry name" value="RING/U-box"/>
    <property type="match status" value="1"/>
</dbReference>
<gene>
    <name evidence="6" type="ORF">FVE85_2353</name>
</gene>
<evidence type="ECO:0000256" key="4">
    <source>
        <dbReference type="PROSITE-ProRule" id="PRU00175"/>
    </source>
</evidence>
<dbReference type="EMBL" id="VRMN01000003">
    <property type="protein sequence ID" value="KAA8496198.1"/>
    <property type="molecule type" value="Genomic_DNA"/>
</dbReference>
<dbReference type="Proteomes" id="UP000324585">
    <property type="component" value="Unassembled WGS sequence"/>
</dbReference>
<evidence type="ECO:0000256" key="2">
    <source>
        <dbReference type="ARBA" id="ARBA00022771"/>
    </source>
</evidence>
<dbReference type="PROSITE" id="PS50089">
    <property type="entry name" value="ZF_RING_2"/>
    <property type="match status" value="1"/>
</dbReference>
<dbReference type="Pfam" id="PF13639">
    <property type="entry name" value="zf-RING_2"/>
    <property type="match status" value="1"/>
</dbReference>
<accession>A0A5J4YYJ9</accession>
<dbReference type="Gene3D" id="3.30.40.10">
    <property type="entry name" value="Zinc/RING finger domain, C3HC4 (zinc finger)"/>
    <property type="match status" value="1"/>
</dbReference>
<dbReference type="SMART" id="SM00184">
    <property type="entry name" value="RING"/>
    <property type="match status" value="1"/>
</dbReference>
<organism evidence="6 7">
    <name type="scientific">Porphyridium purpureum</name>
    <name type="common">Red alga</name>
    <name type="synonym">Porphyridium cruentum</name>
    <dbReference type="NCBI Taxonomy" id="35688"/>
    <lineage>
        <taxon>Eukaryota</taxon>
        <taxon>Rhodophyta</taxon>
        <taxon>Bangiophyceae</taxon>
        <taxon>Porphyridiales</taxon>
        <taxon>Porphyridiaceae</taxon>
        <taxon>Porphyridium</taxon>
    </lineage>
</organism>
<keyword evidence="1" id="KW-0479">Metal-binding</keyword>
<keyword evidence="2 4" id="KW-0863">Zinc-finger</keyword>
<dbReference type="PANTHER" id="PTHR45969">
    <property type="entry name" value="RING ZINC FINGER PROTEIN-RELATED"/>
    <property type="match status" value="1"/>
</dbReference>
<dbReference type="InterPro" id="IPR013083">
    <property type="entry name" value="Znf_RING/FYVE/PHD"/>
</dbReference>
<dbReference type="GO" id="GO:0008270">
    <property type="term" value="F:zinc ion binding"/>
    <property type="evidence" value="ECO:0007669"/>
    <property type="project" value="UniProtKB-KW"/>
</dbReference>
<dbReference type="GO" id="GO:0016567">
    <property type="term" value="P:protein ubiquitination"/>
    <property type="evidence" value="ECO:0007669"/>
    <property type="project" value="TreeGrafter"/>
</dbReference>
<evidence type="ECO:0000259" key="5">
    <source>
        <dbReference type="PROSITE" id="PS50089"/>
    </source>
</evidence>
<dbReference type="AlphaFoldDB" id="A0A5J4YYJ9"/>
<proteinExistence type="predicted"/>
<reference evidence="7" key="1">
    <citation type="journal article" date="2019" name="Nat. Commun.">
        <title>Expansion of phycobilisome linker gene families in mesophilic red algae.</title>
        <authorList>
            <person name="Lee J."/>
            <person name="Kim D."/>
            <person name="Bhattacharya D."/>
            <person name="Yoon H.S."/>
        </authorList>
    </citation>
    <scope>NUCLEOTIDE SEQUENCE [LARGE SCALE GENOMIC DNA]</scope>
    <source>
        <strain evidence="7">CCMP 1328</strain>
    </source>
</reference>
<evidence type="ECO:0000313" key="7">
    <source>
        <dbReference type="Proteomes" id="UP000324585"/>
    </source>
</evidence>
<name>A0A5J4YYJ9_PORPP</name>
<evidence type="ECO:0000256" key="1">
    <source>
        <dbReference type="ARBA" id="ARBA00022723"/>
    </source>
</evidence>
<dbReference type="GO" id="GO:0061630">
    <property type="term" value="F:ubiquitin protein ligase activity"/>
    <property type="evidence" value="ECO:0007669"/>
    <property type="project" value="TreeGrafter"/>
</dbReference>
<dbReference type="PANTHER" id="PTHR45969:SF69">
    <property type="entry name" value="FINGER DOMAIN PROTEIN, PUTATIVE (AFU_ORTHOLOGUE AFUA_3G12190)-RELATED"/>
    <property type="match status" value="1"/>
</dbReference>
<dbReference type="OrthoDB" id="21204at2759"/>
<dbReference type="InterPro" id="IPR001841">
    <property type="entry name" value="Znf_RING"/>
</dbReference>